<sequence length="122" mass="13770">MGKKFLIDTNAVLYILNGDEILAELLNGEKLYISIISEMELLSYKNITAKEMQQIKSFLSAFVIVNIDDAIRDQTIETKKNSFLKLPDSIIAATAIVLDLPLITSDKQFKTVKELKLVTYEV</sequence>
<evidence type="ECO:0000256" key="7">
    <source>
        <dbReference type="ARBA" id="ARBA00038093"/>
    </source>
</evidence>
<evidence type="ECO:0000256" key="2">
    <source>
        <dbReference type="ARBA" id="ARBA00022649"/>
    </source>
</evidence>
<dbReference type="EMBL" id="MLJW01000012">
    <property type="protein sequence ID" value="OIR14290.1"/>
    <property type="molecule type" value="Genomic_DNA"/>
</dbReference>
<dbReference type="HAMAP" id="MF_00265">
    <property type="entry name" value="VapC_Nob1"/>
    <property type="match status" value="1"/>
</dbReference>
<organism evidence="9">
    <name type="scientific">mine drainage metagenome</name>
    <dbReference type="NCBI Taxonomy" id="410659"/>
    <lineage>
        <taxon>unclassified sequences</taxon>
        <taxon>metagenomes</taxon>
        <taxon>ecological metagenomes</taxon>
    </lineage>
</organism>
<dbReference type="Pfam" id="PF01850">
    <property type="entry name" value="PIN"/>
    <property type="match status" value="1"/>
</dbReference>
<gene>
    <name evidence="9" type="primary">vapC_1</name>
    <name evidence="9" type="ORF">GALL_47570</name>
</gene>
<dbReference type="PANTHER" id="PTHR33653:SF1">
    <property type="entry name" value="RIBONUCLEASE VAPC2"/>
    <property type="match status" value="1"/>
</dbReference>
<dbReference type="AlphaFoldDB" id="A0A1J5T0C3"/>
<protein>
    <submittedName>
        <fullName evidence="9">tRNA(fMet)-specific endonuclease VapC</fullName>
    </submittedName>
</protein>
<proteinExistence type="inferred from homology"/>
<keyword evidence="4" id="KW-0479">Metal-binding</keyword>
<evidence type="ECO:0000256" key="4">
    <source>
        <dbReference type="ARBA" id="ARBA00022723"/>
    </source>
</evidence>
<feature type="domain" description="PIN" evidence="8">
    <location>
        <begin position="6"/>
        <end position="114"/>
    </location>
</feature>
<dbReference type="GO" id="GO:0046872">
    <property type="term" value="F:metal ion binding"/>
    <property type="evidence" value="ECO:0007669"/>
    <property type="project" value="UniProtKB-KW"/>
</dbReference>
<reference evidence="9" key="1">
    <citation type="submission" date="2016-10" db="EMBL/GenBank/DDBJ databases">
        <title>Sequence of Gallionella enrichment culture.</title>
        <authorList>
            <person name="Poehlein A."/>
            <person name="Muehling M."/>
            <person name="Daniel R."/>
        </authorList>
    </citation>
    <scope>NUCLEOTIDE SEQUENCE</scope>
</reference>
<dbReference type="GO" id="GO:0004540">
    <property type="term" value="F:RNA nuclease activity"/>
    <property type="evidence" value="ECO:0007669"/>
    <property type="project" value="InterPro"/>
</dbReference>
<dbReference type="Gene3D" id="3.40.50.1010">
    <property type="entry name" value="5'-nuclease"/>
    <property type="match status" value="1"/>
</dbReference>
<dbReference type="GO" id="GO:0016787">
    <property type="term" value="F:hydrolase activity"/>
    <property type="evidence" value="ECO:0007669"/>
    <property type="project" value="UniProtKB-KW"/>
</dbReference>
<keyword evidence="2" id="KW-1277">Toxin-antitoxin system</keyword>
<accession>A0A1J5T0C3</accession>
<dbReference type="SUPFAM" id="SSF88723">
    <property type="entry name" value="PIN domain-like"/>
    <property type="match status" value="1"/>
</dbReference>
<evidence type="ECO:0000256" key="3">
    <source>
        <dbReference type="ARBA" id="ARBA00022722"/>
    </source>
</evidence>
<dbReference type="InterPro" id="IPR022907">
    <property type="entry name" value="VapC_family"/>
</dbReference>
<evidence type="ECO:0000313" key="9">
    <source>
        <dbReference type="EMBL" id="OIR14290.1"/>
    </source>
</evidence>
<comment type="cofactor">
    <cofactor evidence="1">
        <name>Mg(2+)</name>
        <dbReference type="ChEBI" id="CHEBI:18420"/>
    </cofactor>
</comment>
<comment type="similarity">
    <text evidence="7">Belongs to the PINc/VapC protein family.</text>
</comment>
<dbReference type="InterPro" id="IPR029060">
    <property type="entry name" value="PIN-like_dom_sf"/>
</dbReference>
<keyword evidence="3" id="KW-0540">Nuclease</keyword>
<dbReference type="GO" id="GO:0004519">
    <property type="term" value="F:endonuclease activity"/>
    <property type="evidence" value="ECO:0007669"/>
    <property type="project" value="UniProtKB-KW"/>
</dbReference>
<dbReference type="PANTHER" id="PTHR33653">
    <property type="entry name" value="RIBONUCLEASE VAPC2"/>
    <property type="match status" value="1"/>
</dbReference>
<keyword evidence="9" id="KW-0255">Endonuclease</keyword>
<evidence type="ECO:0000256" key="5">
    <source>
        <dbReference type="ARBA" id="ARBA00022801"/>
    </source>
</evidence>
<dbReference type="CDD" id="cd18738">
    <property type="entry name" value="PIN_VapC4-5_FitB-like"/>
    <property type="match status" value="1"/>
</dbReference>
<evidence type="ECO:0000259" key="8">
    <source>
        <dbReference type="Pfam" id="PF01850"/>
    </source>
</evidence>
<dbReference type="InterPro" id="IPR002716">
    <property type="entry name" value="PIN_dom"/>
</dbReference>
<comment type="caution">
    <text evidence="9">The sequence shown here is derived from an EMBL/GenBank/DDBJ whole genome shotgun (WGS) entry which is preliminary data.</text>
</comment>
<keyword evidence="6" id="KW-0460">Magnesium</keyword>
<evidence type="ECO:0000256" key="1">
    <source>
        <dbReference type="ARBA" id="ARBA00001946"/>
    </source>
</evidence>
<name>A0A1J5T0C3_9ZZZZ</name>
<dbReference type="InterPro" id="IPR050556">
    <property type="entry name" value="Type_II_TA_system_RNase"/>
</dbReference>
<keyword evidence="5" id="KW-0378">Hydrolase</keyword>
<evidence type="ECO:0000256" key="6">
    <source>
        <dbReference type="ARBA" id="ARBA00022842"/>
    </source>
</evidence>